<evidence type="ECO:0000256" key="1">
    <source>
        <dbReference type="ARBA" id="ARBA00022490"/>
    </source>
</evidence>
<keyword evidence="5 6" id="KW-0949">S-adenosyl-L-methionine</keyword>
<accession>L7VN91</accession>
<dbReference type="EMBL" id="CP003263">
    <property type="protein sequence ID" value="AGC67018.1"/>
    <property type="molecule type" value="Genomic_DNA"/>
</dbReference>
<dbReference type="OrthoDB" id="9808773at2"/>
<dbReference type="InterPro" id="IPR003682">
    <property type="entry name" value="rRNA_ssu_MeTfrase_G"/>
</dbReference>
<dbReference type="InterPro" id="IPR029063">
    <property type="entry name" value="SAM-dependent_MTases_sf"/>
</dbReference>
<protein>
    <recommendedName>
        <fullName evidence="6">Ribosomal RNA small subunit methyltransferase G</fullName>
        <ecNumber evidence="6">2.1.1.-</ecNumber>
    </recommendedName>
    <alternativeName>
        <fullName evidence="6">16S rRNA 7-methylguanosine methyltransferase</fullName>
        <shortName evidence="6">16S rRNA m7G methyltransferase</shortName>
    </alternativeName>
</protein>
<keyword evidence="4 6" id="KW-0808">Transferase</keyword>
<dbReference type="HOGENOM" id="CLU_065341_2_2_10"/>
<keyword evidence="3 6" id="KW-0489">Methyltransferase</keyword>
<evidence type="ECO:0000256" key="2">
    <source>
        <dbReference type="ARBA" id="ARBA00022552"/>
    </source>
</evidence>
<dbReference type="AlphaFoldDB" id="L7VN91"/>
<comment type="caution">
    <text evidence="6">Lacks conserved residue(s) required for the propagation of feature annotation.</text>
</comment>
<comment type="subcellular location">
    <subcellularLocation>
        <location evidence="6">Cytoplasm</location>
    </subcellularLocation>
</comment>
<evidence type="ECO:0000256" key="6">
    <source>
        <dbReference type="HAMAP-Rule" id="MF_00074"/>
    </source>
</evidence>
<proteinExistence type="inferred from homology"/>
<dbReference type="NCBIfam" id="TIGR00138">
    <property type="entry name" value="rsmG_gidB"/>
    <property type="match status" value="1"/>
</dbReference>
<keyword evidence="2 6" id="KW-0698">rRNA processing</keyword>
<dbReference type="GO" id="GO:0005829">
    <property type="term" value="C:cytosol"/>
    <property type="evidence" value="ECO:0007669"/>
    <property type="project" value="TreeGrafter"/>
</dbReference>
<dbReference type="Pfam" id="PF02527">
    <property type="entry name" value="GidB"/>
    <property type="match status" value="1"/>
</dbReference>
<feature type="binding site" evidence="6">
    <location>
        <position position="76"/>
    </location>
    <ligand>
        <name>S-adenosyl-L-methionine</name>
        <dbReference type="ChEBI" id="CHEBI:59789"/>
    </ligand>
</feature>
<feature type="binding site" evidence="6">
    <location>
        <position position="71"/>
    </location>
    <ligand>
        <name>S-adenosyl-L-methionine</name>
        <dbReference type="ChEBI" id="CHEBI:59789"/>
    </ligand>
</feature>
<name>L7VN91_9FLAO</name>
<dbReference type="Gene3D" id="3.40.50.150">
    <property type="entry name" value="Vaccinia Virus protein VP39"/>
    <property type="match status" value="1"/>
</dbReference>
<dbReference type="SUPFAM" id="SSF53335">
    <property type="entry name" value="S-adenosyl-L-methionine-dependent methyltransferases"/>
    <property type="match status" value="1"/>
</dbReference>
<keyword evidence="1 6" id="KW-0963">Cytoplasm</keyword>
<evidence type="ECO:0000256" key="4">
    <source>
        <dbReference type="ARBA" id="ARBA00022679"/>
    </source>
</evidence>
<dbReference type="GO" id="GO:0070043">
    <property type="term" value="F:rRNA (guanine-N7-)-methyltransferase activity"/>
    <property type="evidence" value="ECO:0007669"/>
    <property type="project" value="UniProtKB-UniRule"/>
</dbReference>
<comment type="similarity">
    <text evidence="6">Belongs to the methyltransferase superfamily. RNA methyltransferase RsmG family.</text>
</comment>
<evidence type="ECO:0000313" key="7">
    <source>
        <dbReference type="EMBL" id="AGC67018.1"/>
    </source>
</evidence>
<dbReference type="PANTHER" id="PTHR31760">
    <property type="entry name" value="S-ADENOSYL-L-METHIONINE-DEPENDENT METHYLTRANSFERASES SUPERFAMILY PROTEIN"/>
    <property type="match status" value="1"/>
</dbReference>
<gene>
    <name evidence="7" type="primary">gidB</name>
    <name evidence="6" type="synonym">rsmG</name>
    <name evidence="7" type="ORF">ASNER_270</name>
</gene>
<dbReference type="Proteomes" id="UP000011174">
    <property type="component" value="Chromosome"/>
</dbReference>
<evidence type="ECO:0000313" key="8">
    <source>
        <dbReference type="Proteomes" id="UP000011174"/>
    </source>
</evidence>
<dbReference type="HAMAP" id="MF_00074">
    <property type="entry name" value="16SrRNA_methyltr_G"/>
    <property type="match status" value="1"/>
</dbReference>
<feature type="binding site" evidence="6">
    <location>
        <position position="135"/>
    </location>
    <ligand>
        <name>S-adenosyl-L-methionine</name>
        <dbReference type="ChEBI" id="CHEBI:59789"/>
    </ligand>
</feature>
<organism evidence="7 8">
    <name type="scientific">Candidatus Uzinura diaspidicola str. ASNER</name>
    <dbReference type="NCBI Taxonomy" id="1133592"/>
    <lineage>
        <taxon>Bacteria</taxon>
        <taxon>Pseudomonadati</taxon>
        <taxon>Bacteroidota</taxon>
        <taxon>Flavobacteriia</taxon>
        <taxon>Flavobacteriales</taxon>
        <taxon>Candidatus Uzinura</taxon>
    </lineage>
</organism>
<dbReference type="KEGG" id="udi:ASNER_270"/>
<evidence type="ECO:0000256" key="3">
    <source>
        <dbReference type="ARBA" id="ARBA00022603"/>
    </source>
</evidence>
<dbReference type="STRING" id="1133592.ASNER_270"/>
<evidence type="ECO:0000256" key="5">
    <source>
        <dbReference type="ARBA" id="ARBA00022691"/>
    </source>
</evidence>
<sequence length="210" mass="24219">MKMIKRYFPLLTFNQLKQFYQMKLLYKQCNTRINLISHKTIHWFYEYHVLHSLCIAKIVNFLQGALILDAGTGGGFPGIPLAIMFPESNFFLIDSITKKIVAVKEIANTLELNNLTVECTRVENISSSFDFIITRAVASLPNLISFSNGKILATSRYCLQNGILALKGGYLSSEKKNFPQYKEYWIKSSFKEEFFKYKKILFYSCPISTK</sequence>
<feature type="binding site" evidence="6">
    <location>
        <begin position="122"/>
        <end position="123"/>
    </location>
    <ligand>
        <name>S-adenosyl-L-methionine</name>
        <dbReference type="ChEBI" id="CHEBI:59789"/>
    </ligand>
</feature>
<dbReference type="EC" id="2.1.1.-" evidence="6"/>
<comment type="function">
    <text evidence="6">Specifically methylates the N7 position of a guanine in 16S rRNA.</text>
</comment>
<reference evidence="7 8" key="1">
    <citation type="journal article" date="2013" name="Environ. Microbiol.">
        <title>The nutrient supplying capabilities of Uzinura, an endosymbiont of armoured scale insects.</title>
        <authorList>
            <person name="Sabree Z.L."/>
            <person name="Huang C.Y."/>
            <person name="Okusu A."/>
            <person name="Moran N.A."/>
            <person name="Normark B.B."/>
        </authorList>
    </citation>
    <scope>NUCLEOTIDE SEQUENCE [LARGE SCALE GENOMIC DNA]</scope>
    <source>
        <strain evidence="7 8">ASNER</strain>
    </source>
</reference>
<dbReference type="PATRIC" id="fig|1133592.3.peg.251"/>
<keyword evidence="8" id="KW-1185">Reference proteome</keyword>
<dbReference type="PANTHER" id="PTHR31760:SF0">
    <property type="entry name" value="S-ADENOSYL-L-METHIONINE-DEPENDENT METHYLTRANSFERASES SUPERFAMILY PROTEIN"/>
    <property type="match status" value="1"/>
</dbReference>
<dbReference type="PIRSF" id="PIRSF003078">
    <property type="entry name" value="GidB"/>
    <property type="match status" value="1"/>
</dbReference>